<dbReference type="Proteomes" id="UP000248817">
    <property type="component" value="Unassembled WGS sequence"/>
</dbReference>
<proteinExistence type="predicted"/>
<evidence type="ECO:0000313" key="2">
    <source>
        <dbReference type="EMBL" id="PYI33224.1"/>
    </source>
</evidence>
<feature type="region of interest" description="Disordered" evidence="1">
    <location>
        <begin position="219"/>
        <end position="239"/>
    </location>
</feature>
<accession>A0A2V5IGC2</accession>
<evidence type="ECO:0000313" key="3">
    <source>
        <dbReference type="Proteomes" id="UP000248817"/>
    </source>
</evidence>
<sequence length="610" mass="66289">MDDPLRPNKADFERVLHQSSQLWSSYLCPPDTPPLLPRECLNLKGLLQRTPSFLGCNLLPEDTPISLNLLEKGSQAGQYALFSSCRSIWRTSTNLQKCPSPPKAMPAQLVAAVQSSLTVHLSDSAPLTQWPGTQGASGQAQGNYTAVVFLAWAYILSARWAEIMERVTGCTVQFSTSDENQSDMQPNDQYAAAIELGYDAHPDEARWWRSILSGSDNTSRIALTPQPSSVPAPDQLQPPSSHTALEYLTRFSTHHHLHAQTAAALAAALYIPFLQGKGKPITLPIPKQPIPPPLPTPAQARAQASNEPPIPTPTHTLLPYFMTLSTNPWGIRSLLHSTFFSPEIECNLVSAWLNPAFAVMHPLLQANDMPALLTLLARRAPRLGGLWLGAFIVGIASSILRDVRNGMVALELNAAAWAGREASFIMLKPEVSDGVAIRREDEGRLLFLTSSSSEGGGGGGEEGWGWSRAPVYPWKPLGVTALDEAELQVRLHASCGCHCLEYRGWRWGLVGGGELEDVGVGVVVDCGDEPGGRDVREEGSFVLDSEILASEVLTEVATRGIFGWLRARGYPASERAIYQHEWVDLASEDEDEEHEVEGVESSTIDGSTGS</sequence>
<name>A0A2V5IGC2_9EURO</name>
<feature type="compositionally biased region" description="Polar residues" evidence="1">
    <location>
        <begin position="219"/>
        <end position="229"/>
    </location>
</feature>
<gene>
    <name evidence="2" type="ORF">BP00DRAFT_485453</name>
</gene>
<reference evidence="2 3" key="1">
    <citation type="submission" date="2018-02" db="EMBL/GenBank/DDBJ databases">
        <title>The genomes of Aspergillus section Nigri reveals drivers in fungal speciation.</title>
        <authorList>
            <consortium name="DOE Joint Genome Institute"/>
            <person name="Vesth T.C."/>
            <person name="Nybo J."/>
            <person name="Theobald S."/>
            <person name="Brandl J."/>
            <person name="Frisvad J.C."/>
            <person name="Nielsen K.F."/>
            <person name="Lyhne E.K."/>
            <person name="Kogle M.E."/>
            <person name="Kuo A."/>
            <person name="Riley R."/>
            <person name="Clum A."/>
            <person name="Nolan M."/>
            <person name="Lipzen A."/>
            <person name="Salamov A."/>
            <person name="Henrissat B."/>
            <person name="Wiebenga A."/>
            <person name="De vries R.P."/>
            <person name="Grigoriev I.V."/>
            <person name="Mortensen U.H."/>
            <person name="Andersen M.R."/>
            <person name="Baker S.E."/>
        </authorList>
    </citation>
    <scope>NUCLEOTIDE SEQUENCE [LARGE SCALE GENOMIC DNA]</scope>
    <source>
        <strain evidence="2 3">CBS 114.80</strain>
    </source>
</reference>
<protein>
    <submittedName>
        <fullName evidence="2">Uncharacterized protein</fullName>
    </submittedName>
</protein>
<organism evidence="2 3">
    <name type="scientific">Aspergillus indologenus CBS 114.80</name>
    <dbReference type="NCBI Taxonomy" id="1450541"/>
    <lineage>
        <taxon>Eukaryota</taxon>
        <taxon>Fungi</taxon>
        <taxon>Dikarya</taxon>
        <taxon>Ascomycota</taxon>
        <taxon>Pezizomycotina</taxon>
        <taxon>Eurotiomycetes</taxon>
        <taxon>Eurotiomycetidae</taxon>
        <taxon>Eurotiales</taxon>
        <taxon>Aspergillaceae</taxon>
        <taxon>Aspergillus</taxon>
        <taxon>Aspergillus subgen. Circumdati</taxon>
    </lineage>
</organism>
<keyword evidence="3" id="KW-1185">Reference proteome</keyword>
<dbReference type="AlphaFoldDB" id="A0A2V5IGC2"/>
<dbReference type="EMBL" id="KZ825485">
    <property type="protein sequence ID" value="PYI33224.1"/>
    <property type="molecule type" value="Genomic_DNA"/>
</dbReference>
<evidence type="ECO:0000256" key="1">
    <source>
        <dbReference type="SAM" id="MobiDB-lite"/>
    </source>
</evidence>
<feature type="region of interest" description="Disordered" evidence="1">
    <location>
        <begin position="588"/>
        <end position="610"/>
    </location>
</feature>
<feature type="compositionally biased region" description="Polar residues" evidence="1">
    <location>
        <begin position="601"/>
        <end position="610"/>
    </location>
</feature>